<gene>
    <name evidence="1" type="ORF">NWP19_13090</name>
</gene>
<dbReference type="EMBL" id="JANQDO010000087">
    <property type="protein sequence ID" value="MDH6057688.1"/>
    <property type="molecule type" value="Genomic_DNA"/>
</dbReference>
<dbReference type="RefSeq" id="WP_280651246.1">
    <property type="nucleotide sequence ID" value="NZ_JANQDO010000087.1"/>
</dbReference>
<evidence type="ECO:0000313" key="2">
    <source>
        <dbReference type="Proteomes" id="UP001159371"/>
    </source>
</evidence>
<evidence type="ECO:0000313" key="1">
    <source>
        <dbReference type="EMBL" id="MDH6057688.1"/>
    </source>
</evidence>
<proteinExistence type="predicted"/>
<dbReference type="Proteomes" id="UP001159371">
    <property type="component" value="Unassembled WGS sequence"/>
</dbReference>
<comment type="caution">
    <text evidence="1">The sequence shown here is derived from an EMBL/GenBank/DDBJ whole genome shotgun (WGS) entry which is preliminary data.</text>
</comment>
<accession>A0ABT6K5N3</accession>
<sequence>MLSEIPNKSLPEIGKIAGLKNPQSLHPVDTQASVNARNVECRYKTLHS</sequence>
<name>A0ABT6K5N3_9CYAN</name>
<organism evidence="1 2">
    <name type="scientific">Umezakia ovalisporum FSS-43</name>
    <dbReference type="NCBI Taxonomy" id="2740520"/>
    <lineage>
        <taxon>Bacteria</taxon>
        <taxon>Bacillati</taxon>
        <taxon>Cyanobacteriota</taxon>
        <taxon>Cyanophyceae</taxon>
        <taxon>Nostocales</taxon>
        <taxon>Nodulariaceae</taxon>
        <taxon>Umezakia</taxon>
    </lineage>
</organism>
<reference evidence="1 2" key="1">
    <citation type="journal article" date="2023" name="J. Phycol.">
        <title>Chrysosporum ovalisporum is synonymous with the true-branching cyanobacterium Umezakia natans (Nostocales/Aphanizomenonaceae).</title>
        <authorList>
            <person name="McGregor G.B."/>
            <person name="Sendall B.C."/>
            <person name="Niiyama Y."/>
            <person name="Tuji A."/>
            <person name="Willis A."/>
        </authorList>
    </citation>
    <scope>NUCLEOTIDE SEQUENCE [LARGE SCALE GENOMIC DNA]</scope>
    <source>
        <strain evidence="1 2">FSS-43</strain>
    </source>
</reference>
<protein>
    <submittedName>
        <fullName evidence="1">Uncharacterized protein</fullName>
    </submittedName>
</protein>
<keyword evidence="2" id="KW-1185">Reference proteome</keyword>